<protein>
    <submittedName>
        <fullName evidence="1">Uncharacterized protein</fullName>
    </submittedName>
</protein>
<organism evidence="1 2">
    <name type="scientific">Plakobranchus ocellatus</name>
    <dbReference type="NCBI Taxonomy" id="259542"/>
    <lineage>
        <taxon>Eukaryota</taxon>
        <taxon>Metazoa</taxon>
        <taxon>Spiralia</taxon>
        <taxon>Lophotrochozoa</taxon>
        <taxon>Mollusca</taxon>
        <taxon>Gastropoda</taxon>
        <taxon>Heterobranchia</taxon>
        <taxon>Euthyneura</taxon>
        <taxon>Panpulmonata</taxon>
        <taxon>Sacoglossa</taxon>
        <taxon>Placobranchoidea</taxon>
        <taxon>Plakobranchidae</taxon>
        <taxon>Plakobranchus</taxon>
    </lineage>
</organism>
<name>A0AAV4DUT4_9GAST</name>
<sequence length="71" mass="8187">MGFEPRTSYLITNRPIRKSELPAIRNQVPVSPALATCMLSGFLCGREQRPVLPVWRNLCTNDSNKERFFYV</sequence>
<keyword evidence="2" id="KW-1185">Reference proteome</keyword>
<evidence type="ECO:0000313" key="1">
    <source>
        <dbReference type="EMBL" id="GFO48009.1"/>
    </source>
</evidence>
<dbReference type="Proteomes" id="UP000735302">
    <property type="component" value="Unassembled WGS sequence"/>
</dbReference>
<evidence type="ECO:0000313" key="2">
    <source>
        <dbReference type="Proteomes" id="UP000735302"/>
    </source>
</evidence>
<dbReference type="EMBL" id="BLXT01008368">
    <property type="protein sequence ID" value="GFO48009.1"/>
    <property type="molecule type" value="Genomic_DNA"/>
</dbReference>
<accession>A0AAV4DUT4</accession>
<reference evidence="1 2" key="1">
    <citation type="journal article" date="2021" name="Elife">
        <title>Chloroplast acquisition without the gene transfer in kleptoplastic sea slugs, Plakobranchus ocellatus.</title>
        <authorList>
            <person name="Maeda T."/>
            <person name="Takahashi S."/>
            <person name="Yoshida T."/>
            <person name="Shimamura S."/>
            <person name="Takaki Y."/>
            <person name="Nagai Y."/>
            <person name="Toyoda A."/>
            <person name="Suzuki Y."/>
            <person name="Arimoto A."/>
            <person name="Ishii H."/>
            <person name="Satoh N."/>
            <person name="Nishiyama T."/>
            <person name="Hasebe M."/>
            <person name="Maruyama T."/>
            <person name="Minagawa J."/>
            <person name="Obokata J."/>
            <person name="Shigenobu S."/>
        </authorList>
    </citation>
    <scope>NUCLEOTIDE SEQUENCE [LARGE SCALE GENOMIC DNA]</scope>
</reference>
<gene>
    <name evidence="1" type="ORF">PoB_007451400</name>
</gene>
<proteinExistence type="predicted"/>
<dbReference type="AlphaFoldDB" id="A0AAV4DUT4"/>
<comment type="caution">
    <text evidence="1">The sequence shown here is derived from an EMBL/GenBank/DDBJ whole genome shotgun (WGS) entry which is preliminary data.</text>
</comment>